<proteinExistence type="inferred from homology"/>
<dbReference type="Proteomes" id="UP001319861">
    <property type="component" value="Chromosome"/>
</dbReference>
<feature type="region of interest" description="Disordered" evidence="10">
    <location>
        <begin position="45"/>
        <end position="99"/>
    </location>
</feature>
<comment type="subcellular location">
    <subcellularLocation>
        <location evidence="1 9">Cell membrane</location>
        <topology evidence="1 9">Single-pass membrane protein</topology>
    </subcellularLocation>
</comment>
<keyword evidence="2 9" id="KW-0813">Transport</keyword>
<dbReference type="PANTHER" id="PTHR42982:SF8">
    <property type="entry name" value="SEC-INDEPENDENT PROTEIN TRANSLOCASE PROTEIN TATA"/>
    <property type="match status" value="1"/>
</dbReference>
<dbReference type="RefSeq" id="WP_229232865.1">
    <property type="nucleotide sequence ID" value="NZ_AP024525.1"/>
</dbReference>
<dbReference type="Gene3D" id="1.20.5.3310">
    <property type="match status" value="1"/>
</dbReference>
<evidence type="ECO:0000313" key="11">
    <source>
        <dbReference type="EMBL" id="BCT76236.1"/>
    </source>
</evidence>
<dbReference type="HAMAP" id="MF_00236">
    <property type="entry name" value="TatA_E"/>
    <property type="match status" value="1"/>
</dbReference>
<evidence type="ECO:0000313" key="12">
    <source>
        <dbReference type="Proteomes" id="UP001319861"/>
    </source>
</evidence>
<evidence type="ECO:0000256" key="4">
    <source>
        <dbReference type="ARBA" id="ARBA00022692"/>
    </source>
</evidence>
<sequence>MGRLFDGPWPIVIIIIVALLLFAAPKLPAMARALGQSMRILKSEVKEMKNDGKDASASGQSSAPDGEQPFEGKVIPPKATGTTDGSGQADGSAGPSSRA</sequence>
<evidence type="ECO:0000256" key="6">
    <source>
        <dbReference type="ARBA" id="ARBA00022989"/>
    </source>
</evidence>
<evidence type="ECO:0000256" key="2">
    <source>
        <dbReference type="ARBA" id="ARBA00022448"/>
    </source>
</evidence>
<comment type="subunit">
    <text evidence="9">The Tat system comprises two distinct complexes: a TatABC complex, containing multiple copies of TatA, TatB and TatC subunits, and a separate TatA complex, containing only TatA subunits. Substrates initially bind to the TatABC complex, which probably triggers association of the separate TatA complex to form the active translocon.</text>
</comment>
<evidence type="ECO:0000256" key="3">
    <source>
        <dbReference type="ARBA" id="ARBA00022475"/>
    </source>
</evidence>
<dbReference type="NCBIfam" id="NF001854">
    <property type="entry name" value="PRK00575.1"/>
    <property type="match status" value="1"/>
</dbReference>
<keyword evidence="8 9" id="KW-0472">Membrane</keyword>
<protein>
    <recommendedName>
        <fullName evidence="9">Sec-independent protein translocase protein TatA</fullName>
    </recommendedName>
</protein>
<feature type="compositionally biased region" description="Basic and acidic residues" evidence="10">
    <location>
        <begin position="45"/>
        <end position="54"/>
    </location>
</feature>
<keyword evidence="3 9" id="KW-1003">Cell membrane</keyword>
<dbReference type="Pfam" id="PF02416">
    <property type="entry name" value="TatA_B_E"/>
    <property type="match status" value="1"/>
</dbReference>
<dbReference type="PANTHER" id="PTHR42982">
    <property type="entry name" value="SEC-INDEPENDENT PROTEIN TRANSLOCASE PROTEIN TATA"/>
    <property type="match status" value="1"/>
</dbReference>
<evidence type="ECO:0000256" key="7">
    <source>
        <dbReference type="ARBA" id="ARBA00023010"/>
    </source>
</evidence>
<evidence type="ECO:0000256" key="8">
    <source>
        <dbReference type="ARBA" id="ARBA00023136"/>
    </source>
</evidence>
<name>A0ABN6FHH2_SINCY</name>
<keyword evidence="5 9" id="KW-0653">Protein transport</keyword>
<dbReference type="InterPro" id="IPR003369">
    <property type="entry name" value="TatA/B/E"/>
</dbReference>
<keyword evidence="12" id="KW-1185">Reference proteome</keyword>
<gene>
    <name evidence="9" type="primary">tatA</name>
    <name evidence="11" type="ORF">SCMU_20780</name>
</gene>
<keyword evidence="7 9" id="KW-0811">Translocation</keyword>
<dbReference type="EMBL" id="AP024525">
    <property type="protein sequence ID" value="BCT76236.1"/>
    <property type="molecule type" value="Genomic_DNA"/>
</dbReference>
<comment type="function">
    <text evidence="9">Part of the twin-arginine translocation (Tat) system that transports large folded proteins containing a characteristic twin-arginine motif in their signal peptide across membranes. TatA could form the protein-conducting channel of the Tat system.</text>
</comment>
<evidence type="ECO:0000256" key="9">
    <source>
        <dbReference type="HAMAP-Rule" id="MF_00236"/>
    </source>
</evidence>
<accession>A0ABN6FHH2</accession>
<organism evidence="11 12">
    <name type="scientific">Sinomonas cyclohexanicum</name>
    <name type="common">Corynebacterium cyclohexanicum</name>
    <dbReference type="NCBI Taxonomy" id="322009"/>
    <lineage>
        <taxon>Bacteria</taxon>
        <taxon>Bacillati</taxon>
        <taxon>Actinomycetota</taxon>
        <taxon>Actinomycetes</taxon>
        <taxon>Micrococcales</taxon>
        <taxon>Micrococcaceae</taxon>
        <taxon>Sinomonas</taxon>
    </lineage>
</organism>
<keyword evidence="6 9" id="KW-1133">Transmembrane helix</keyword>
<comment type="similarity">
    <text evidence="9">Belongs to the TatA/E family.</text>
</comment>
<evidence type="ECO:0000256" key="5">
    <source>
        <dbReference type="ARBA" id="ARBA00022927"/>
    </source>
</evidence>
<evidence type="ECO:0000256" key="10">
    <source>
        <dbReference type="SAM" id="MobiDB-lite"/>
    </source>
</evidence>
<evidence type="ECO:0000256" key="1">
    <source>
        <dbReference type="ARBA" id="ARBA00004162"/>
    </source>
</evidence>
<reference evidence="11 12" key="1">
    <citation type="journal article" date="2021" name="J. Biosci. Bioeng.">
        <title>Identification and characterization of a chc gene cluster responsible for the aromatization pathway of cyclohexanecarboxylate degradation in Sinomonas cyclohexanicum ATCC 51369.</title>
        <authorList>
            <person name="Yamamoto T."/>
            <person name="Hasegawa Y."/>
            <person name="Lau P.C.K."/>
            <person name="Iwaki H."/>
        </authorList>
    </citation>
    <scope>NUCLEOTIDE SEQUENCE [LARGE SCALE GENOMIC DNA]</scope>
    <source>
        <strain evidence="11 12">ATCC 51369</strain>
    </source>
</reference>
<keyword evidence="4 9" id="KW-0812">Transmembrane</keyword>
<dbReference type="InterPro" id="IPR006312">
    <property type="entry name" value="TatA/E"/>
</dbReference>